<dbReference type="Pfam" id="PF14289">
    <property type="entry name" value="DUF4369"/>
    <property type="match status" value="1"/>
</dbReference>
<evidence type="ECO:0000256" key="1">
    <source>
        <dbReference type="ARBA" id="ARBA00004196"/>
    </source>
</evidence>
<dbReference type="InterPro" id="IPR017937">
    <property type="entry name" value="Thioredoxin_CS"/>
</dbReference>
<sequence>MLLVLETFNLLHNSKSLIFEKKTMKYTLSLIALILLISCKSKTSNESDHFIEGDAPGVYNGMRVYLNKLNAANKPMVIDTAIVMDEKFYFDQGERTDFAEVRFLSMETGNDRMIFIEDDNPLKIELNQDSLWASTVTGNEENRILYDFRANQADYQKRTNEFKTSRGEAYRSGDQQKGDDVTKEWMNAEESYKDEVFNTVKSNPSKLVSSMIIGDLVNSKLIDTDKAMELFNVLEGDVKNSAITKSLESYLTKFTTTAIGAKAPYFEGKTPEGEVLKLENVLGKVTLIDFWASWCGPCRRENPNVVKAYKEYHDKGFNIISVSLDRQNAAAAWKAAIKKDEMDWYHISRLMHWQDPIAKLYNVTSIPATFLLDENGVIIAKDLRGQALHNKLAELL</sequence>
<dbReference type="SUPFAM" id="SSF52833">
    <property type="entry name" value="Thioredoxin-like"/>
    <property type="match status" value="1"/>
</dbReference>
<evidence type="ECO:0000256" key="2">
    <source>
        <dbReference type="ARBA" id="ARBA00022748"/>
    </source>
</evidence>
<dbReference type="CDD" id="cd02966">
    <property type="entry name" value="TlpA_like_family"/>
    <property type="match status" value="1"/>
</dbReference>
<feature type="domain" description="Thioredoxin" evidence="5">
    <location>
        <begin position="257"/>
        <end position="396"/>
    </location>
</feature>
<dbReference type="PANTHER" id="PTHR42852">
    <property type="entry name" value="THIOL:DISULFIDE INTERCHANGE PROTEIN DSBE"/>
    <property type="match status" value="1"/>
</dbReference>
<dbReference type="InterPro" id="IPR000866">
    <property type="entry name" value="AhpC/TSA"/>
</dbReference>
<dbReference type="EMBL" id="JADKYU010000563">
    <property type="protein sequence ID" value="MBF4984834.1"/>
    <property type="molecule type" value="Genomic_DNA"/>
</dbReference>
<protein>
    <submittedName>
        <fullName evidence="6">AhpC/TSA family protein</fullName>
    </submittedName>
</protein>
<dbReference type="PROSITE" id="PS51352">
    <property type="entry name" value="THIOREDOXIN_2"/>
    <property type="match status" value="1"/>
</dbReference>
<proteinExistence type="predicted"/>
<dbReference type="InterPro" id="IPR013766">
    <property type="entry name" value="Thioredoxin_domain"/>
</dbReference>
<evidence type="ECO:0000259" key="5">
    <source>
        <dbReference type="PROSITE" id="PS51352"/>
    </source>
</evidence>
<evidence type="ECO:0000313" key="6">
    <source>
        <dbReference type="EMBL" id="MBF4984834.1"/>
    </source>
</evidence>
<dbReference type="InterPro" id="IPR050553">
    <property type="entry name" value="Thioredoxin_ResA/DsbE_sf"/>
</dbReference>
<reference evidence="6 7" key="1">
    <citation type="submission" date="2020-11" db="EMBL/GenBank/DDBJ databases">
        <title>P. mediterranea TC4 genome.</title>
        <authorList>
            <person name="Molmeret M."/>
        </authorList>
    </citation>
    <scope>NUCLEOTIDE SEQUENCE [LARGE SCALE GENOMIC DNA]</scope>
    <source>
        <strain evidence="6 7">TC4</strain>
    </source>
</reference>
<name>A0ABS0A7H5_9FLAO</name>
<keyword evidence="7" id="KW-1185">Reference proteome</keyword>
<evidence type="ECO:0000256" key="3">
    <source>
        <dbReference type="ARBA" id="ARBA00023157"/>
    </source>
</evidence>
<comment type="subcellular location">
    <subcellularLocation>
        <location evidence="1">Cell envelope</location>
    </subcellularLocation>
</comment>
<dbReference type="PANTHER" id="PTHR42852:SF6">
    <property type="entry name" value="THIOL:DISULFIDE INTERCHANGE PROTEIN DSBE"/>
    <property type="match status" value="1"/>
</dbReference>
<keyword evidence="4" id="KW-0676">Redox-active center</keyword>
<gene>
    <name evidence="6" type="ORF">FNJ87_10995</name>
</gene>
<dbReference type="Pfam" id="PF00578">
    <property type="entry name" value="AhpC-TSA"/>
    <property type="match status" value="1"/>
</dbReference>
<evidence type="ECO:0000313" key="7">
    <source>
        <dbReference type="Proteomes" id="UP001194729"/>
    </source>
</evidence>
<keyword evidence="2" id="KW-0201">Cytochrome c-type biogenesis</keyword>
<accession>A0ABS0A7H5</accession>
<organism evidence="6 7">
    <name type="scientific">Nonlabens mediterrranea</name>
    <dbReference type="NCBI Taxonomy" id="1419947"/>
    <lineage>
        <taxon>Bacteria</taxon>
        <taxon>Pseudomonadati</taxon>
        <taxon>Bacteroidota</taxon>
        <taxon>Flavobacteriia</taxon>
        <taxon>Flavobacteriales</taxon>
        <taxon>Flavobacteriaceae</taxon>
        <taxon>Nonlabens</taxon>
    </lineage>
</organism>
<dbReference type="InterPro" id="IPR036249">
    <property type="entry name" value="Thioredoxin-like_sf"/>
</dbReference>
<dbReference type="Proteomes" id="UP001194729">
    <property type="component" value="Unassembled WGS sequence"/>
</dbReference>
<dbReference type="PROSITE" id="PS00194">
    <property type="entry name" value="THIOREDOXIN_1"/>
    <property type="match status" value="1"/>
</dbReference>
<evidence type="ECO:0000256" key="4">
    <source>
        <dbReference type="ARBA" id="ARBA00023284"/>
    </source>
</evidence>
<comment type="caution">
    <text evidence="6">The sequence shown here is derived from an EMBL/GenBank/DDBJ whole genome shotgun (WGS) entry which is preliminary data.</text>
</comment>
<dbReference type="InterPro" id="IPR025380">
    <property type="entry name" value="DUF4369"/>
</dbReference>
<dbReference type="Gene3D" id="3.40.30.10">
    <property type="entry name" value="Glutaredoxin"/>
    <property type="match status" value="1"/>
</dbReference>
<keyword evidence="3" id="KW-1015">Disulfide bond</keyword>